<organism evidence="1 2">
    <name type="scientific">Sporolactobacillus shoreicorticis</name>
    <dbReference type="NCBI Taxonomy" id="1923877"/>
    <lineage>
        <taxon>Bacteria</taxon>
        <taxon>Bacillati</taxon>
        <taxon>Bacillota</taxon>
        <taxon>Bacilli</taxon>
        <taxon>Bacillales</taxon>
        <taxon>Sporolactobacillaceae</taxon>
        <taxon>Sporolactobacillus</taxon>
    </lineage>
</organism>
<dbReference type="RefSeq" id="WP_253058199.1">
    <property type="nucleotide sequence ID" value="NZ_JAMXWM010000002.1"/>
</dbReference>
<keyword evidence="2" id="KW-1185">Reference proteome</keyword>
<gene>
    <name evidence="1" type="ORF">ACFSUE_06400</name>
</gene>
<evidence type="ECO:0000313" key="2">
    <source>
        <dbReference type="Proteomes" id="UP001597399"/>
    </source>
</evidence>
<evidence type="ECO:0000313" key="1">
    <source>
        <dbReference type="EMBL" id="MFD2693261.1"/>
    </source>
</evidence>
<proteinExistence type="predicted"/>
<accession>A0ABW5S0H6</accession>
<dbReference type="Gene3D" id="1.10.1790.50">
    <property type="match status" value="1"/>
</dbReference>
<sequence length="52" mass="6222">MATFLRMNTIDFYAEKDEIVSFTVKISDQQNKISLNEISRWIENHSRKIMND</sequence>
<protein>
    <submittedName>
        <fullName evidence="1">Uncharacterized protein</fullName>
    </submittedName>
</protein>
<dbReference type="Proteomes" id="UP001597399">
    <property type="component" value="Unassembled WGS sequence"/>
</dbReference>
<name>A0ABW5S0H6_9BACL</name>
<comment type="caution">
    <text evidence="1">The sequence shown here is derived from an EMBL/GenBank/DDBJ whole genome shotgun (WGS) entry which is preliminary data.</text>
</comment>
<dbReference type="EMBL" id="JBHUMQ010000015">
    <property type="protein sequence ID" value="MFD2693261.1"/>
    <property type="molecule type" value="Genomic_DNA"/>
</dbReference>
<reference evidence="2" key="1">
    <citation type="journal article" date="2019" name="Int. J. Syst. Evol. Microbiol.">
        <title>The Global Catalogue of Microorganisms (GCM) 10K type strain sequencing project: providing services to taxonomists for standard genome sequencing and annotation.</title>
        <authorList>
            <consortium name="The Broad Institute Genomics Platform"/>
            <consortium name="The Broad Institute Genome Sequencing Center for Infectious Disease"/>
            <person name="Wu L."/>
            <person name="Ma J."/>
        </authorList>
    </citation>
    <scope>NUCLEOTIDE SEQUENCE [LARGE SCALE GENOMIC DNA]</scope>
    <source>
        <strain evidence="2">TISTR 2466</strain>
    </source>
</reference>